<organism evidence="11 12">
    <name type="scientific">Desulfobacula phenolica</name>
    <dbReference type="NCBI Taxonomy" id="90732"/>
    <lineage>
        <taxon>Bacteria</taxon>
        <taxon>Pseudomonadati</taxon>
        <taxon>Thermodesulfobacteriota</taxon>
        <taxon>Desulfobacteria</taxon>
        <taxon>Desulfobacterales</taxon>
        <taxon>Desulfobacteraceae</taxon>
        <taxon>Desulfobacula</taxon>
    </lineage>
</organism>
<dbReference type="EMBL" id="FNLL01000004">
    <property type="protein sequence ID" value="SDU03448.1"/>
    <property type="molecule type" value="Genomic_DNA"/>
</dbReference>
<dbReference type="GO" id="GO:0002949">
    <property type="term" value="P:tRNA threonylcarbamoyladenosine modification"/>
    <property type="evidence" value="ECO:0007669"/>
    <property type="project" value="InterPro"/>
</dbReference>
<dbReference type="GO" id="GO:0005524">
    <property type="term" value="F:ATP binding"/>
    <property type="evidence" value="ECO:0007669"/>
    <property type="project" value="UniProtKB-KW"/>
</dbReference>
<evidence type="ECO:0000256" key="10">
    <source>
        <dbReference type="ARBA" id="ARBA00032441"/>
    </source>
</evidence>
<evidence type="ECO:0000256" key="1">
    <source>
        <dbReference type="ARBA" id="ARBA00004496"/>
    </source>
</evidence>
<dbReference type="Gene3D" id="3.40.50.300">
    <property type="entry name" value="P-loop containing nucleotide triphosphate hydrolases"/>
    <property type="match status" value="1"/>
</dbReference>
<evidence type="ECO:0000256" key="9">
    <source>
        <dbReference type="ARBA" id="ARBA00022842"/>
    </source>
</evidence>
<dbReference type="Proteomes" id="UP000199608">
    <property type="component" value="Unassembled WGS sequence"/>
</dbReference>
<dbReference type="Pfam" id="PF02367">
    <property type="entry name" value="TsaE"/>
    <property type="match status" value="1"/>
</dbReference>
<evidence type="ECO:0000256" key="2">
    <source>
        <dbReference type="ARBA" id="ARBA00007599"/>
    </source>
</evidence>
<keyword evidence="8" id="KW-0067">ATP-binding</keyword>
<name>A0A1H2F8Y9_9BACT</name>
<dbReference type="GO" id="GO:0005737">
    <property type="term" value="C:cytoplasm"/>
    <property type="evidence" value="ECO:0007669"/>
    <property type="project" value="UniProtKB-SubCell"/>
</dbReference>
<dbReference type="RefSeq" id="WP_092232195.1">
    <property type="nucleotide sequence ID" value="NZ_FNLL01000004.1"/>
</dbReference>
<comment type="similarity">
    <text evidence="2">Belongs to the TsaE family.</text>
</comment>
<protein>
    <recommendedName>
        <fullName evidence="3">tRNA threonylcarbamoyladenosine biosynthesis protein TsaE</fullName>
    </recommendedName>
    <alternativeName>
        <fullName evidence="10">t(6)A37 threonylcarbamoyladenosine biosynthesis protein TsaE</fullName>
    </alternativeName>
</protein>
<gene>
    <name evidence="11" type="ORF">SAMN04487931_1048</name>
</gene>
<sequence>MKILTSKSSKQTHNLGMALGQNISQGISIALIGDLGAGKTTFVQGLARGLCVSEKYYITSPTYTIINEYPAGLFTLCHLDLYRLGSADELEYIGFDDLVDDTHIMVVEWPQILKDALFSFDLEINFKFDEHYNRIISFFASGQPGSNLLDKLVL</sequence>
<evidence type="ECO:0000256" key="7">
    <source>
        <dbReference type="ARBA" id="ARBA00022741"/>
    </source>
</evidence>
<reference evidence="12" key="1">
    <citation type="submission" date="2016-10" db="EMBL/GenBank/DDBJ databases">
        <authorList>
            <person name="Varghese N."/>
            <person name="Submissions S."/>
        </authorList>
    </citation>
    <scope>NUCLEOTIDE SEQUENCE [LARGE SCALE GENOMIC DNA]</scope>
    <source>
        <strain evidence="12">DSM 3384</strain>
    </source>
</reference>
<evidence type="ECO:0000256" key="4">
    <source>
        <dbReference type="ARBA" id="ARBA00022490"/>
    </source>
</evidence>
<dbReference type="PANTHER" id="PTHR33540">
    <property type="entry name" value="TRNA THREONYLCARBAMOYLADENOSINE BIOSYNTHESIS PROTEIN TSAE"/>
    <property type="match status" value="1"/>
</dbReference>
<keyword evidence="4" id="KW-0963">Cytoplasm</keyword>
<evidence type="ECO:0000313" key="12">
    <source>
        <dbReference type="Proteomes" id="UP000199608"/>
    </source>
</evidence>
<comment type="subcellular location">
    <subcellularLocation>
        <location evidence="1">Cytoplasm</location>
    </subcellularLocation>
</comment>
<keyword evidence="12" id="KW-1185">Reference proteome</keyword>
<evidence type="ECO:0000256" key="3">
    <source>
        <dbReference type="ARBA" id="ARBA00019010"/>
    </source>
</evidence>
<accession>A0A1H2F8Y9</accession>
<dbReference type="AlphaFoldDB" id="A0A1H2F8Y9"/>
<keyword evidence="5" id="KW-0819">tRNA processing</keyword>
<evidence type="ECO:0000256" key="6">
    <source>
        <dbReference type="ARBA" id="ARBA00022723"/>
    </source>
</evidence>
<dbReference type="GO" id="GO:0046872">
    <property type="term" value="F:metal ion binding"/>
    <property type="evidence" value="ECO:0007669"/>
    <property type="project" value="UniProtKB-KW"/>
</dbReference>
<dbReference type="SUPFAM" id="SSF52540">
    <property type="entry name" value="P-loop containing nucleoside triphosphate hydrolases"/>
    <property type="match status" value="1"/>
</dbReference>
<proteinExistence type="inferred from homology"/>
<dbReference type="InterPro" id="IPR027417">
    <property type="entry name" value="P-loop_NTPase"/>
</dbReference>
<keyword evidence="9" id="KW-0460">Magnesium</keyword>
<dbReference type="PANTHER" id="PTHR33540:SF2">
    <property type="entry name" value="TRNA THREONYLCARBAMOYLADENOSINE BIOSYNTHESIS PROTEIN TSAE"/>
    <property type="match status" value="1"/>
</dbReference>
<dbReference type="NCBIfam" id="TIGR00150">
    <property type="entry name" value="T6A_YjeE"/>
    <property type="match status" value="1"/>
</dbReference>
<dbReference type="InterPro" id="IPR003442">
    <property type="entry name" value="T6A_TsaE"/>
</dbReference>
<evidence type="ECO:0000256" key="8">
    <source>
        <dbReference type="ARBA" id="ARBA00022840"/>
    </source>
</evidence>
<evidence type="ECO:0000313" key="11">
    <source>
        <dbReference type="EMBL" id="SDU03448.1"/>
    </source>
</evidence>
<evidence type="ECO:0000256" key="5">
    <source>
        <dbReference type="ARBA" id="ARBA00022694"/>
    </source>
</evidence>
<keyword evidence="6" id="KW-0479">Metal-binding</keyword>
<keyword evidence="7" id="KW-0547">Nucleotide-binding</keyword>